<dbReference type="AlphaFoldDB" id="A0A7D5P9C3"/>
<dbReference type="Proteomes" id="UP000509346">
    <property type="component" value="Chromosome"/>
</dbReference>
<accession>A0A7D5P9C3</accession>
<feature type="transmembrane region" description="Helical" evidence="1">
    <location>
        <begin position="72"/>
        <end position="95"/>
    </location>
</feature>
<feature type="transmembrane region" description="Helical" evidence="1">
    <location>
        <begin position="6"/>
        <end position="28"/>
    </location>
</feature>
<organism evidence="2 3">
    <name type="scientific">Halosimplex pelagicum</name>
    <dbReference type="NCBI Taxonomy" id="869886"/>
    <lineage>
        <taxon>Archaea</taxon>
        <taxon>Methanobacteriati</taxon>
        <taxon>Methanobacteriota</taxon>
        <taxon>Stenosarchaea group</taxon>
        <taxon>Halobacteria</taxon>
        <taxon>Halobacteriales</taxon>
        <taxon>Haloarculaceae</taxon>
        <taxon>Halosimplex</taxon>
    </lineage>
</organism>
<evidence type="ECO:0000256" key="1">
    <source>
        <dbReference type="SAM" id="Phobius"/>
    </source>
</evidence>
<name>A0A7D5P9C3_9EURY</name>
<evidence type="ECO:0000313" key="3">
    <source>
        <dbReference type="Proteomes" id="UP000509346"/>
    </source>
</evidence>
<keyword evidence="1" id="KW-0812">Transmembrane</keyword>
<dbReference type="KEGG" id="hpel:HZS54_21340"/>
<evidence type="ECO:0000313" key="2">
    <source>
        <dbReference type="EMBL" id="QLH84026.1"/>
    </source>
</evidence>
<protein>
    <submittedName>
        <fullName evidence="2">Uncharacterized protein</fullName>
    </submittedName>
</protein>
<feature type="transmembrane region" description="Helical" evidence="1">
    <location>
        <begin position="40"/>
        <end position="66"/>
    </location>
</feature>
<dbReference type="RefSeq" id="WP_179919124.1">
    <property type="nucleotide sequence ID" value="NZ_CP058909.1"/>
</dbReference>
<keyword evidence="1" id="KW-1133">Transmembrane helix</keyword>
<sequence length="104" mass="11474">MSQDVALSVLQLVALTIPPIAVLIQMLRRSENLTWRMRKLSFGLVIVSVVAFIATGIAVLSYFLTYVAVPQLLVVAISLTIVGLVPFALFVAILYMEHREEFGP</sequence>
<dbReference type="EMBL" id="CP058909">
    <property type="protein sequence ID" value="QLH84026.1"/>
    <property type="molecule type" value="Genomic_DNA"/>
</dbReference>
<keyword evidence="3" id="KW-1185">Reference proteome</keyword>
<dbReference type="OrthoDB" id="170697at2157"/>
<gene>
    <name evidence="2" type="ORF">HZS54_21340</name>
</gene>
<reference evidence="2 3" key="1">
    <citation type="submission" date="2020-07" db="EMBL/GenBank/DDBJ databases">
        <title>Halosimplex litoreum sp. nov. and Halosimplex rubrum sp. nov., isolated from different salt environments.</title>
        <authorList>
            <person name="Cui H."/>
        </authorList>
    </citation>
    <scope>NUCLEOTIDE SEQUENCE [LARGE SCALE GENOMIC DNA]</scope>
    <source>
        <strain evidence="2 3">R2</strain>
    </source>
</reference>
<dbReference type="GeneID" id="56085191"/>
<proteinExistence type="predicted"/>
<keyword evidence="1" id="KW-0472">Membrane</keyword>